<evidence type="ECO:0000313" key="1">
    <source>
        <dbReference type="EMBL" id="KAI9460358.1"/>
    </source>
</evidence>
<organism evidence="1 2">
    <name type="scientific">Russula earlei</name>
    <dbReference type="NCBI Taxonomy" id="71964"/>
    <lineage>
        <taxon>Eukaryota</taxon>
        <taxon>Fungi</taxon>
        <taxon>Dikarya</taxon>
        <taxon>Basidiomycota</taxon>
        <taxon>Agaricomycotina</taxon>
        <taxon>Agaricomycetes</taxon>
        <taxon>Russulales</taxon>
        <taxon>Russulaceae</taxon>
        <taxon>Russula</taxon>
    </lineage>
</organism>
<comment type="caution">
    <text evidence="1">The sequence shown here is derived from an EMBL/GenBank/DDBJ whole genome shotgun (WGS) entry which is preliminary data.</text>
</comment>
<dbReference type="Proteomes" id="UP001207468">
    <property type="component" value="Unassembled WGS sequence"/>
</dbReference>
<keyword evidence="2" id="KW-1185">Reference proteome</keyword>
<gene>
    <name evidence="1" type="ORF">F5148DRAFT_983294</name>
</gene>
<proteinExistence type="predicted"/>
<evidence type="ECO:0000313" key="2">
    <source>
        <dbReference type="Proteomes" id="UP001207468"/>
    </source>
</evidence>
<name>A0ACC0U3J0_9AGAM</name>
<accession>A0ACC0U3J0</accession>
<dbReference type="EMBL" id="JAGFNK010000188">
    <property type="protein sequence ID" value="KAI9460358.1"/>
    <property type="molecule type" value="Genomic_DNA"/>
</dbReference>
<protein>
    <submittedName>
        <fullName evidence="1">Uncharacterized protein</fullName>
    </submittedName>
</protein>
<reference evidence="1" key="1">
    <citation type="submission" date="2021-03" db="EMBL/GenBank/DDBJ databases">
        <title>Evolutionary priming and transition to the ectomycorrhizal habit in an iconic lineage of mushroom-forming fungi: is preadaptation a requirement?</title>
        <authorList>
            <consortium name="DOE Joint Genome Institute"/>
            <person name="Looney B.P."/>
            <person name="Miyauchi S."/>
            <person name="Morin E."/>
            <person name="Drula E."/>
            <person name="Courty P.E."/>
            <person name="Chicoki N."/>
            <person name="Fauchery L."/>
            <person name="Kohler A."/>
            <person name="Kuo A."/>
            <person name="LaButti K."/>
            <person name="Pangilinan J."/>
            <person name="Lipzen A."/>
            <person name="Riley R."/>
            <person name="Andreopoulos W."/>
            <person name="He G."/>
            <person name="Johnson J."/>
            <person name="Barry K.W."/>
            <person name="Grigoriev I.V."/>
            <person name="Nagy L."/>
            <person name="Hibbett D."/>
            <person name="Henrissat B."/>
            <person name="Matheny P.B."/>
            <person name="Labbe J."/>
            <person name="Martin A.F."/>
        </authorList>
    </citation>
    <scope>NUCLEOTIDE SEQUENCE</scope>
    <source>
        <strain evidence="1">BPL698</strain>
    </source>
</reference>
<sequence>MDTEGQDVPFLPPLQGRVDRDSINVFPFIIHLKRDVIIDHGSQLTASDVNFALVRPLVFKYARLRNPAIVYVCLVVRGHFINVAEQDLAFSSLNFSRAILCEILAVKLVHHFASNQIELVSVLTTSWSPLAGASHDIIEDVTSMLGRKGDSGVDDLQSALEMAISSKAKRFVASPIVQSVVNDIYSGRVIYSPTANRSIVADNYKLRAIEIYDSRNAPWLNHYRLRVPRYGAILEFLNFAFLLVCRTNSSTDKNPDTPHPFEILFIVFAAAFALDEYTAFREHGWGIYIANMWNVFDTAFIVVTVLYLILRVQGLSSKNPSASDMGFDILACGACILFPRLAFFLVSNNVVILALRAMTAEFIFFMGIAAICFSGLLFTLWTLASERWTIKAIAWLMVQIWFGNTYLSFGQASSFHPFFGPILMVGFAALSNTLLLTILISILSNTFIRIDANANQEYLFQFTITTLEGMKSDALISYQPPFNLLAFAILWPASWALSPRRLHSANVFLIRVTSFPILLTISLYERYVLKRSSVRESAQLIAHSIYGSLPWPIRSFPFFEALMGSNLNDVYEAIFETEVDLVEESEVLFADTEQDRVGLHSWASRETAPQSMLPPELHVPEGPERTGTRAPSCPRSQLGQSSRSPRTRKLSLRPSLAEHLRAGTTDAQGLSPHAHTPLSRLFGARRFEVDGQSPVNDQKLDKVDEGVRRIHTLLEEVREMPVSQLKDEMRELQERQTRIEGLLLMLTRGMRNEAGSAAAPSRYDTL</sequence>